<evidence type="ECO:0000313" key="1">
    <source>
        <dbReference type="EMBL" id="KAJ1891859.1"/>
    </source>
</evidence>
<evidence type="ECO:0000313" key="2">
    <source>
        <dbReference type="Proteomes" id="UP001150581"/>
    </source>
</evidence>
<gene>
    <name evidence="1" type="primary">lag1_2</name>
    <name evidence="1" type="ORF">LPJ66_006682</name>
</gene>
<dbReference type="EC" id="2.3.1.24" evidence="1"/>
<sequence length="389" mass="46003">MTMVEQRSKPQSFIKEKAAKLEEKKNVSLLRKGCHWVVDNQIGLSLALLAVIHGHDYFLAKGTSPFVHLQHKIVDDDQGRYNRGRRDVYYILHWVVAFTLVRATVMYKMLEPFIKWYGVRSQHKIMRFGEQGWLTIYYIFSFATGIYVMAQGPHWMNTMQYWTDYPEGHKQMTPLMKSYYLIQMGFWFQQIFVILIEERRKDFFVMFMHHIVTCNLMGWSLFTNYVRVGNAVLCCMDFSDIFLSGTKCIRYMGFKKLTNVSFVVFILSWVYTRHYLYMKIMYSVYFESQAQLDDHMWEPENLCFYNRPIIYGFTFLLALLQMMIIYWFILVLRIAYRSVCYSAMEDTRSDSEGGSDDENDGSSNGKPNKSKGGKTKKAKKTLQDSKKKN</sequence>
<keyword evidence="2" id="KW-1185">Reference proteome</keyword>
<keyword evidence="1" id="KW-0012">Acyltransferase</keyword>
<dbReference type="Proteomes" id="UP001150581">
    <property type="component" value="Unassembled WGS sequence"/>
</dbReference>
<dbReference type="EMBL" id="JANBPG010001088">
    <property type="protein sequence ID" value="KAJ1891859.1"/>
    <property type="molecule type" value="Genomic_DNA"/>
</dbReference>
<reference evidence="1" key="1">
    <citation type="submission" date="2022-07" db="EMBL/GenBank/DDBJ databases">
        <title>Phylogenomic reconstructions and comparative analyses of Kickxellomycotina fungi.</title>
        <authorList>
            <person name="Reynolds N.K."/>
            <person name="Stajich J.E."/>
            <person name="Barry K."/>
            <person name="Grigoriev I.V."/>
            <person name="Crous P."/>
            <person name="Smith M.E."/>
        </authorList>
    </citation>
    <scope>NUCLEOTIDE SEQUENCE</scope>
    <source>
        <strain evidence="1">Benny 63K</strain>
    </source>
</reference>
<name>A0ACC1IJB1_9FUNG</name>
<protein>
    <submittedName>
        <fullName evidence="1">Sphingosine N-acyltransferase lag1</fullName>
        <ecNumber evidence="1">2.3.1.24</ecNumber>
    </submittedName>
</protein>
<comment type="caution">
    <text evidence="1">The sequence shown here is derived from an EMBL/GenBank/DDBJ whole genome shotgun (WGS) entry which is preliminary data.</text>
</comment>
<organism evidence="1 2">
    <name type="scientific">Kickxella alabastrina</name>
    <dbReference type="NCBI Taxonomy" id="61397"/>
    <lineage>
        <taxon>Eukaryota</taxon>
        <taxon>Fungi</taxon>
        <taxon>Fungi incertae sedis</taxon>
        <taxon>Zoopagomycota</taxon>
        <taxon>Kickxellomycotina</taxon>
        <taxon>Kickxellomycetes</taxon>
        <taxon>Kickxellales</taxon>
        <taxon>Kickxellaceae</taxon>
        <taxon>Kickxella</taxon>
    </lineage>
</organism>
<accession>A0ACC1IJB1</accession>
<keyword evidence="1" id="KW-0808">Transferase</keyword>
<proteinExistence type="predicted"/>